<dbReference type="SUPFAM" id="SSF53254">
    <property type="entry name" value="Phosphoglycerate mutase-like"/>
    <property type="match status" value="1"/>
</dbReference>
<dbReference type="CDD" id="cd07067">
    <property type="entry name" value="HP_PGM_like"/>
    <property type="match status" value="1"/>
</dbReference>
<dbReference type="Proteomes" id="UP000654471">
    <property type="component" value="Unassembled WGS sequence"/>
</dbReference>
<dbReference type="RefSeq" id="WP_107121581.1">
    <property type="nucleotide sequence ID" value="NZ_BMRP01000018.1"/>
</dbReference>
<evidence type="ECO:0000313" key="2">
    <source>
        <dbReference type="Proteomes" id="UP000654471"/>
    </source>
</evidence>
<keyword evidence="2" id="KW-1185">Reference proteome</keyword>
<sequence>MRTHILRHGQTEYSSKHLANGDPSFPVQLSEEGVRSCERAWTVLPLHSVRTWVASEFSRAKQTALLLTGVPAAEVAIEPRLNELDYGEFEGGPWLGYGDWLDQHGAWRRPPGATESQREGIRRMLLGLKDCLALPGPRLIVGHGLLLSVLLWQQKRSGGETVPLFFPEAPCVQPLDVADEVLGSWIAELLSDLDIEARQDPDERSDAAI</sequence>
<evidence type="ECO:0008006" key="3">
    <source>
        <dbReference type="Google" id="ProtNLM"/>
    </source>
</evidence>
<dbReference type="SMART" id="SM00855">
    <property type="entry name" value="PGAM"/>
    <property type="match status" value="1"/>
</dbReference>
<dbReference type="Pfam" id="PF00300">
    <property type="entry name" value="His_Phos_1"/>
    <property type="match status" value="1"/>
</dbReference>
<protein>
    <recommendedName>
        <fullName evidence="3">Histidine phosphatase family protein</fullName>
    </recommendedName>
</protein>
<dbReference type="InterPro" id="IPR013078">
    <property type="entry name" value="His_Pase_superF_clade-1"/>
</dbReference>
<dbReference type="Gene3D" id="3.40.50.1240">
    <property type="entry name" value="Phosphoglycerate mutase-like"/>
    <property type="match status" value="1"/>
</dbReference>
<name>A0ABQ2VAV9_9ACTN</name>
<gene>
    <name evidence="1" type="ORF">GCM10010211_49210</name>
</gene>
<organism evidence="1 2">
    <name type="scientific">Streptomyces albospinus</name>
    <dbReference type="NCBI Taxonomy" id="285515"/>
    <lineage>
        <taxon>Bacteria</taxon>
        <taxon>Bacillati</taxon>
        <taxon>Actinomycetota</taxon>
        <taxon>Actinomycetes</taxon>
        <taxon>Kitasatosporales</taxon>
        <taxon>Streptomycetaceae</taxon>
        <taxon>Streptomyces</taxon>
    </lineage>
</organism>
<dbReference type="EMBL" id="BMRP01000018">
    <property type="protein sequence ID" value="GGU77447.1"/>
    <property type="molecule type" value="Genomic_DNA"/>
</dbReference>
<proteinExistence type="predicted"/>
<dbReference type="InterPro" id="IPR029033">
    <property type="entry name" value="His_PPase_superfam"/>
</dbReference>
<evidence type="ECO:0000313" key="1">
    <source>
        <dbReference type="EMBL" id="GGU77447.1"/>
    </source>
</evidence>
<accession>A0ABQ2VAV9</accession>
<comment type="caution">
    <text evidence="1">The sequence shown here is derived from an EMBL/GenBank/DDBJ whole genome shotgun (WGS) entry which is preliminary data.</text>
</comment>
<reference evidence="2" key="1">
    <citation type="journal article" date="2019" name="Int. J. Syst. Evol. Microbiol.">
        <title>The Global Catalogue of Microorganisms (GCM) 10K type strain sequencing project: providing services to taxonomists for standard genome sequencing and annotation.</title>
        <authorList>
            <consortium name="The Broad Institute Genomics Platform"/>
            <consortium name="The Broad Institute Genome Sequencing Center for Infectious Disease"/>
            <person name="Wu L."/>
            <person name="Ma J."/>
        </authorList>
    </citation>
    <scope>NUCLEOTIDE SEQUENCE [LARGE SCALE GENOMIC DNA]</scope>
    <source>
        <strain evidence="2">JCM 3399</strain>
    </source>
</reference>